<accession>A5C825</accession>
<protein>
    <recommendedName>
        <fullName evidence="2">Retrotransposon gag domain-containing protein</fullName>
    </recommendedName>
</protein>
<gene>
    <name evidence="1" type="ORF">VITISV_015067</name>
</gene>
<reference evidence="1" key="1">
    <citation type="journal article" date="2007" name="PLoS ONE">
        <title>The first genome sequence of an elite grapevine cultivar (Pinot noir Vitis vinifera L.): coping with a highly heterozygous genome.</title>
        <authorList>
            <person name="Velasco R."/>
            <person name="Zharkikh A."/>
            <person name="Troggio M."/>
            <person name="Cartwright D.A."/>
            <person name="Cestaro A."/>
            <person name="Pruss D."/>
            <person name="Pindo M."/>
            <person name="FitzGerald L.M."/>
            <person name="Vezzulli S."/>
            <person name="Reid J."/>
            <person name="Malacarne G."/>
            <person name="Iliev D."/>
            <person name="Coppola G."/>
            <person name="Wardell B."/>
            <person name="Micheletti D."/>
            <person name="Macalma T."/>
            <person name="Facci M."/>
            <person name="Mitchell J.T."/>
            <person name="Perazzolli M."/>
            <person name="Eldredge G."/>
            <person name="Gatto P."/>
            <person name="Oyzerski R."/>
            <person name="Moretto M."/>
            <person name="Gutin N."/>
            <person name="Stefanini M."/>
            <person name="Chen Y."/>
            <person name="Segala C."/>
            <person name="Davenport C."/>
            <person name="Dematte L."/>
            <person name="Mraz A."/>
            <person name="Battilana J."/>
            <person name="Stormo K."/>
            <person name="Costa F."/>
            <person name="Tao Q."/>
            <person name="Si-Ammour A."/>
            <person name="Harkins T."/>
            <person name="Lackey A."/>
            <person name="Perbost C."/>
            <person name="Taillon B."/>
            <person name="Stella A."/>
            <person name="Solovyev V."/>
            <person name="Fawcett J.A."/>
            <person name="Sterck L."/>
            <person name="Vandepoele K."/>
            <person name="Grando S.M."/>
            <person name="Toppo S."/>
            <person name="Moser C."/>
            <person name="Lanchbury J."/>
            <person name="Bogden R."/>
            <person name="Skolnick M."/>
            <person name="Sgaramella V."/>
            <person name="Bhatnagar S.K."/>
            <person name="Fontana P."/>
            <person name="Gutin A."/>
            <person name="Van de Peer Y."/>
            <person name="Salamini F."/>
            <person name="Viola R."/>
        </authorList>
    </citation>
    <scope>NUCLEOTIDE SEQUENCE</scope>
</reference>
<name>A5C825_VITVI</name>
<proteinExistence type="predicted"/>
<evidence type="ECO:0000313" key="1">
    <source>
        <dbReference type="EMBL" id="CAN84048.1"/>
    </source>
</evidence>
<dbReference type="EMBL" id="AM485586">
    <property type="protein sequence ID" value="CAN84048.1"/>
    <property type="molecule type" value="Genomic_DNA"/>
</dbReference>
<organism evidence="1">
    <name type="scientific">Vitis vinifera</name>
    <name type="common">Grape</name>
    <dbReference type="NCBI Taxonomy" id="29760"/>
    <lineage>
        <taxon>Eukaryota</taxon>
        <taxon>Viridiplantae</taxon>
        <taxon>Streptophyta</taxon>
        <taxon>Embryophyta</taxon>
        <taxon>Tracheophyta</taxon>
        <taxon>Spermatophyta</taxon>
        <taxon>Magnoliopsida</taxon>
        <taxon>eudicotyledons</taxon>
        <taxon>Gunneridae</taxon>
        <taxon>Pentapetalae</taxon>
        <taxon>rosids</taxon>
        <taxon>Vitales</taxon>
        <taxon>Vitaceae</taxon>
        <taxon>Viteae</taxon>
        <taxon>Vitis</taxon>
    </lineage>
</organism>
<evidence type="ECO:0008006" key="2">
    <source>
        <dbReference type="Google" id="ProtNLM"/>
    </source>
</evidence>
<sequence>MCVGGNAIPRDSVFPSYLIVVHHSETDGEYLSVVVNKFCKLQPMESASRCSREWHPQWKSFKAAWHVRCMRGDLFLPIISDILCVVLKQWANGKLLWSTERTSNGAACTKGTKWRVYNEFLTQFAFNVDIDVSIRELETTKQKLDDTISSFFSRWRAKVANIVDQANKQDQIDIVLRNLQPRFTRHLMGIPFQDFRSLVQANFNVEKGITGGLWIDPTLSPKK</sequence>
<dbReference type="AlphaFoldDB" id="A5C825"/>